<keyword evidence="1" id="KW-0812">Transmembrane</keyword>
<accession>A0ABX0GW58</accession>
<evidence type="ECO:0000256" key="2">
    <source>
        <dbReference type="SAM" id="SignalP"/>
    </source>
</evidence>
<gene>
    <name evidence="3" type="ORF">G9H71_15305</name>
</gene>
<sequence>MPARHPVRRLGLCAAAAAGLVVGVPAVASAHPFGPPLTAKLSAQGSSVELELHAEPDDWMAIGQLVHAFDDVSGDTSTTGEQRLVTSPKFAAYVLDNVRVRQHGVDCTGTVEPRPSLLKDGIVVVADCPADVETVTVDITTLHDVHENYRTVASGDGVPQTLFTSTDSSHDVAFTGGSSAPLPGLLTAGGILAVGAVGAVALPLLRRRTREASRA</sequence>
<evidence type="ECO:0000313" key="3">
    <source>
        <dbReference type="EMBL" id="NHC15154.1"/>
    </source>
</evidence>
<keyword evidence="2" id="KW-0732">Signal</keyword>
<feature type="transmembrane region" description="Helical" evidence="1">
    <location>
        <begin position="185"/>
        <end position="205"/>
    </location>
</feature>
<evidence type="ECO:0000256" key="1">
    <source>
        <dbReference type="SAM" id="Phobius"/>
    </source>
</evidence>
<dbReference type="RefSeq" id="WP_166283363.1">
    <property type="nucleotide sequence ID" value="NZ_JAANNP010000018.1"/>
</dbReference>
<dbReference type="Proteomes" id="UP000800981">
    <property type="component" value="Unassembled WGS sequence"/>
</dbReference>
<reference evidence="3 4" key="1">
    <citation type="submission" date="2020-03" db="EMBL/GenBank/DDBJ databases">
        <title>Two novel Motilibacter sp.</title>
        <authorList>
            <person name="Liu S."/>
        </authorList>
    </citation>
    <scope>NUCLEOTIDE SEQUENCE [LARGE SCALE GENOMIC DNA]</scope>
    <source>
        <strain evidence="3 4">E257</strain>
    </source>
</reference>
<protein>
    <submittedName>
        <fullName evidence="3">Uncharacterized protein</fullName>
    </submittedName>
</protein>
<keyword evidence="4" id="KW-1185">Reference proteome</keyword>
<keyword evidence="1" id="KW-0472">Membrane</keyword>
<comment type="caution">
    <text evidence="3">The sequence shown here is derived from an EMBL/GenBank/DDBJ whole genome shotgun (WGS) entry which is preliminary data.</text>
</comment>
<keyword evidence="1" id="KW-1133">Transmembrane helix</keyword>
<feature type="signal peptide" evidence="2">
    <location>
        <begin position="1"/>
        <end position="30"/>
    </location>
</feature>
<dbReference type="EMBL" id="JAANNP010000018">
    <property type="protein sequence ID" value="NHC15154.1"/>
    <property type="molecule type" value="Genomic_DNA"/>
</dbReference>
<feature type="chain" id="PRO_5045813895" evidence="2">
    <location>
        <begin position="31"/>
        <end position="215"/>
    </location>
</feature>
<organism evidence="3 4">
    <name type="scientific">Motilibacter deserti</name>
    <dbReference type="NCBI Taxonomy" id="2714956"/>
    <lineage>
        <taxon>Bacteria</taxon>
        <taxon>Bacillati</taxon>
        <taxon>Actinomycetota</taxon>
        <taxon>Actinomycetes</taxon>
        <taxon>Motilibacterales</taxon>
        <taxon>Motilibacteraceae</taxon>
        <taxon>Motilibacter</taxon>
    </lineage>
</organism>
<evidence type="ECO:0000313" key="4">
    <source>
        <dbReference type="Proteomes" id="UP000800981"/>
    </source>
</evidence>
<name>A0ABX0GW58_9ACTN</name>
<proteinExistence type="predicted"/>